<accession>A0A8J3I4G0</accession>
<reference evidence="1" key="1">
    <citation type="submission" date="2020-10" db="EMBL/GenBank/DDBJ databases">
        <title>Taxonomic study of unclassified bacteria belonging to the class Ktedonobacteria.</title>
        <authorList>
            <person name="Yabe S."/>
            <person name="Wang C.M."/>
            <person name="Zheng Y."/>
            <person name="Sakai Y."/>
            <person name="Cavaletti L."/>
            <person name="Monciardini P."/>
            <person name="Donadio S."/>
        </authorList>
    </citation>
    <scope>NUCLEOTIDE SEQUENCE</scope>
    <source>
        <strain evidence="1">SOSP1-1</strain>
    </source>
</reference>
<evidence type="ECO:0000313" key="1">
    <source>
        <dbReference type="EMBL" id="GHO45768.1"/>
    </source>
</evidence>
<proteinExistence type="predicted"/>
<protein>
    <recommendedName>
        <fullName evidence="3">ABM domain-containing protein</fullName>
    </recommendedName>
</protein>
<dbReference type="AlphaFoldDB" id="A0A8J3I4G0"/>
<dbReference type="Proteomes" id="UP000612362">
    <property type="component" value="Unassembled WGS sequence"/>
</dbReference>
<keyword evidence="2" id="KW-1185">Reference proteome</keyword>
<dbReference type="EMBL" id="BNJF01000002">
    <property type="protein sequence ID" value="GHO45768.1"/>
    <property type="molecule type" value="Genomic_DNA"/>
</dbReference>
<dbReference type="RefSeq" id="WP_220195195.1">
    <property type="nucleotide sequence ID" value="NZ_BNJF01000002.1"/>
</dbReference>
<gene>
    <name evidence="1" type="ORF">KSX_39310</name>
</gene>
<evidence type="ECO:0008006" key="3">
    <source>
        <dbReference type="Google" id="ProtNLM"/>
    </source>
</evidence>
<sequence length="99" mass="11096">MNVLMIRAKVKPTQVSEIEAGIKHLFGALEKAQPEGIRYASCRLADEVTYLVFLEIDEGVSNPLPTFPEFHAFQEALKTSLAEPPTTEQLTVRGSYRLF</sequence>
<evidence type="ECO:0000313" key="2">
    <source>
        <dbReference type="Proteomes" id="UP000612362"/>
    </source>
</evidence>
<name>A0A8J3I4G0_9CHLR</name>
<comment type="caution">
    <text evidence="1">The sequence shown here is derived from an EMBL/GenBank/DDBJ whole genome shotgun (WGS) entry which is preliminary data.</text>
</comment>
<organism evidence="1 2">
    <name type="scientific">Ktedonospora formicarum</name>
    <dbReference type="NCBI Taxonomy" id="2778364"/>
    <lineage>
        <taxon>Bacteria</taxon>
        <taxon>Bacillati</taxon>
        <taxon>Chloroflexota</taxon>
        <taxon>Ktedonobacteria</taxon>
        <taxon>Ktedonobacterales</taxon>
        <taxon>Ktedonobacteraceae</taxon>
        <taxon>Ktedonospora</taxon>
    </lineage>
</organism>